<sequence>MEYLAYSHLVLANTEANPDTEYSLPEIKFNISWKKHFKSAWLTFASIGLLAAILSHTQVASAAYYDSDRYFVSTQGGSLNIRDYPSSNAKIVGKYYNGAQLPRIIGFRNGFAHLSTGYWVSANWISSSSDYRDTYRDRDGYRDRDRDRNGYRNKDRYTNAPSVGGQIHLSYGSQGPLVWKLQRRLGIRGTGFYDYTTVDAVRRYQRSVGLYPDGVVGPTTASSLFE</sequence>
<dbReference type="Pfam" id="PF01471">
    <property type="entry name" value="PG_binding_1"/>
    <property type="match status" value="1"/>
</dbReference>
<dbReference type="Gene3D" id="1.10.101.10">
    <property type="entry name" value="PGBD-like superfamily/PGBD"/>
    <property type="match status" value="1"/>
</dbReference>
<dbReference type="EMBL" id="JAALHA020000034">
    <property type="protein sequence ID" value="MDR9900460.1"/>
    <property type="molecule type" value="Genomic_DNA"/>
</dbReference>
<reference evidence="4" key="1">
    <citation type="journal article" date="2021" name="Science">
        <title>Hunting the eagle killer: A cyanobacterial neurotoxin causes vacuolar myelinopathy.</title>
        <authorList>
            <person name="Breinlinger S."/>
            <person name="Phillips T.J."/>
            <person name="Haram B.N."/>
            <person name="Mares J."/>
            <person name="Martinez Yerena J.A."/>
            <person name="Hrouzek P."/>
            <person name="Sobotka R."/>
            <person name="Henderson W.M."/>
            <person name="Schmieder P."/>
            <person name="Williams S.M."/>
            <person name="Lauderdale J.D."/>
            <person name="Wilde H.D."/>
            <person name="Gerrin W."/>
            <person name="Kust A."/>
            <person name="Washington J.W."/>
            <person name="Wagner C."/>
            <person name="Geier B."/>
            <person name="Liebeke M."/>
            <person name="Enke H."/>
            <person name="Niedermeyer T.H.J."/>
            <person name="Wilde S.B."/>
        </authorList>
    </citation>
    <scope>NUCLEOTIDE SEQUENCE [LARGE SCALE GENOMIC DNA]</scope>
    <source>
        <strain evidence="4">Thurmond2011</strain>
    </source>
</reference>
<dbReference type="RefSeq" id="WP_208345563.1">
    <property type="nucleotide sequence ID" value="NZ_CAWQFN010000692.1"/>
</dbReference>
<feature type="domain" description="Peptidoglycan binding-like" evidence="2">
    <location>
        <begin position="188"/>
        <end position="222"/>
    </location>
</feature>
<keyword evidence="4" id="KW-1185">Reference proteome</keyword>
<dbReference type="InterPro" id="IPR002477">
    <property type="entry name" value="Peptidoglycan-bd-like"/>
</dbReference>
<proteinExistence type="predicted"/>
<organism evidence="3 4">
    <name type="scientific">Aetokthonos hydrillicola Thurmond2011</name>
    <dbReference type="NCBI Taxonomy" id="2712845"/>
    <lineage>
        <taxon>Bacteria</taxon>
        <taxon>Bacillati</taxon>
        <taxon>Cyanobacteriota</taxon>
        <taxon>Cyanophyceae</taxon>
        <taxon>Nostocales</taxon>
        <taxon>Hapalosiphonaceae</taxon>
        <taxon>Aetokthonos</taxon>
    </lineage>
</organism>
<evidence type="ECO:0000259" key="2">
    <source>
        <dbReference type="Pfam" id="PF01471"/>
    </source>
</evidence>
<evidence type="ECO:0000313" key="3">
    <source>
        <dbReference type="EMBL" id="MDR9900460.1"/>
    </source>
</evidence>
<comment type="caution">
    <text evidence="3">The sequence shown here is derived from an EMBL/GenBank/DDBJ whole genome shotgun (WGS) entry which is preliminary data.</text>
</comment>
<dbReference type="Proteomes" id="UP000667802">
    <property type="component" value="Unassembled WGS sequence"/>
</dbReference>
<dbReference type="InterPro" id="IPR036365">
    <property type="entry name" value="PGBD-like_sf"/>
</dbReference>
<evidence type="ECO:0000313" key="4">
    <source>
        <dbReference type="Proteomes" id="UP000667802"/>
    </source>
</evidence>
<name>A0AAP5IF26_9CYAN</name>
<dbReference type="SUPFAM" id="SSF47090">
    <property type="entry name" value="PGBD-like"/>
    <property type="match status" value="1"/>
</dbReference>
<dbReference type="AlphaFoldDB" id="A0AAP5IF26"/>
<feature type="region of interest" description="Disordered" evidence="1">
    <location>
        <begin position="136"/>
        <end position="157"/>
    </location>
</feature>
<protein>
    <submittedName>
        <fullName evidence="3">Peptidoglycan-binding protein</fullName>
    </submittedName>
</protein>
<gene>
    <name evidence="3" type="ORF">G7B40_038825</name>
</gene>
<evidence type="ECO:0000256" key="1">
    <source>
        <dbReference type="SAM" id="MobiDB-lite"/>
    </source>
</evidence>
<accession>A0AAP5IF26</accession>
<dbReference type="InterPro" id="IPR036366">
    <property type="entry name" value="PGBDSf"/>
</dbReference>